<dbReference type="AlphaFoldDB" id="A0A024G7D6"/>
<evidence type="ECO:0000313" key="9">
    <source>
        <dbReference type="EMBL" id="CCI42786.1"/>
    </source>
</evidence>
<evidence type="ECO:0000313" key="10">
    <source>
        <dbReference type="Proteomes" id="UP000053237"/>
    </source>
</evidence>
<evidence type="ECO:0000259" key="8">
    <source>
        <dbReference type="PROSITE" id="PS51074"/>
    </source>
</evidence>
<evidence type="ECO:0000256" key="5">
    <source>
        <dbReference type="ARBA" id="ARBA00036267"/>
    </source>
</evidence>
<evidence type="ECO:0000256" key="4">
    <source>
        <dbReference type="ARBA" id="ARBA00024032"/>
    </source>
</evidence>
<dbReference type="FunFam" id="3.10.660.10:FF:000001">
    <property type="entry name" value="Diphthamide biosynthesis 3"/>
    <property type="match status" value="1"/>
</dbReference>
<dbReference type="PANTHER" id="PTHR21454">
    <property type="entry name" value="DPH3 HOMOLOG-RELATED"/>
    <property type="match status" value="1"/>
</dbReference>
<dbReference type="OrthoDB" id="66964at2759"/>
<dbReference type="InParanoid" id="A0A024G7D6"/>
<dbReference type="SUPFAM" id="SSF144217">
    <property type="entry name" value="CSL zinc finger"/>
    <property type="match status" value="1"/>
</dbReference>
<evidence type="ECO:0000256" key="1">
    <source>
        <dbReference type="ARBA" id="ARBA00005156"/>
    </source>
</evidence>
<keyword evidence="3" id="KW-0408">Iron</keyword>
<dbReference type="InterPro" id="IPR007872">
    <property type="entry name" value="DPH_MB_dom"/>
</dbReference>
<evidence type="ECO:0000256" key="7">
    <source>
        <dbReference type="ARBA" id="ARBA00048125"/>
    </source>
</evidence>
<name>A0A024G7D6_9STRA</name>
<comment type="caution">
    <text evidence="9">The sequence shown here is derived from an EMBL/GenBank/DDBJ whole genome shotgun (WGS) entry which is preliminary data.</text>
</comment>
<proteinExistence type="inferred from homology"/>
<dbReference type="EMBL" id="CAIX01000039">
    <property type="protein sequence ID" value="CCI42786.1"/>
    <property type="molecule type" value="Genomic_DNA"/>
</dbReference>
<dbReference type="Pfam" id="PF05207">
    <property type="entry name" value="Zn_ribbon_CSL"/>
    <property type="match status" value="1"/>
</dbReference>
<dbReference type="Gene3D" id="3.10.660.10">
    <property type="entry name" value="DPH Zinc finger"/>
    <property type="match status" value="1"/>
</dbReference>
<dbReference type="PANTHER" id="PTHR21454:SF31">
    <property type="entry name" value="DIPHTHAMIDE BIOSYNTHESIS PROTEIN 3"/>
    <property type="match status" value="1"/>
</dbReference>
<dbReference type="GO" id="GO:0046872">
    <property type="term" value="F:metal ion binding"/>
    <property type="evidence" value="ECO:0007669"/>
    <property type="project" value="UniProtKB-KW"/>
</dbReference>
<comment type="catalytic activity">
    <reaction evidence="7">
        <text>2 [3Fe-4S](0)-[protein] + 2 Fe(2+)-[Dph3] + NADH = 2 [4Fe-4S](1+)-[protein] + 2 [Dph3] + NAD(+) + H(+)</text>
        <dbReference type="Rhea" id="RHEA:71239"/>
        <dbReference type="Rhea" id="RHEA-COMP:17997"/>
        <dbReference type="Rhea" id="RHEA-COMP:17998"/>
        <dbReference type="Rhea" id="RHEA-COMP:18001"/>
        <dbReference type="Rhea" id="RHEA-COMP:18002"/>
        <dbReference type="ChEBI" id="CHEBI:15378"/>
        <dbReference type="ChEBI" id="CHEBI:29033"/>
        <dbReference type="ChEBI" id="CHEBI:33723"/>
        <dbReference type="ChEBI" id="CHEBI:47402"/>
        <dbReference type="ChEBI" id="CHEBI:57540"/>
        <dbReference type="ChEBI" id="CHEBI:57945"/>
        <dbReference type="ChEBI" id="CHEBI:83228"/>
    </reaction>
</comment>
<feature type="domain" description="DPH-type MB" evidence="8">
    <location>
        <begin position="3"/>
        <end position="59"/>
    </location>
</feature>
<dbReference type="InterPro" id="IPR044248">
    <property type="entry name" value="DPH3/4-like"/>
</dbReference>
<organism evidence="9 10">
    <name type="scientific">Albugo candida</name>
    <dbReference type="NCBI Taxonomy" id="65357"/>
    <lineage>
        <taxon>Eukaryota</taxon>
        <taxon>Sar</taxon>
        <taxon>Stramenopiles</taxon>
        <taxon>Oomycota</taxon>
        <taxon>Peronosporomycetes</taxon>
        <taxon>Albuginales</taxon>
        <taxon>Albuginaceae</taxon>
        <taxon>Albugo</taxon>
    </lineage>
</organism>
<dbReference type="FunCoup" id="A0A024G7D6">
    <property type="interactions" value="236"/>
</dbReference>
<comment type="catalytic activity">
    <reaction evidence="5">
        <text>[3Fe-4S](1+)-[protein] + Fe(2+)-[Dph3] = [3Fe-4S](0)-[protein] + Fe(3+)-[Dph3]</text>
        <dbReference type="Rhea" id="RHEA:71235"/>
        <dbReference type="Rhea" id="RHEA-COMP:17996"/>
        <dbReference type="Rhea" id="RHEA-COMP:17997"/>
        <dbReference type="Rhea" id="RHEA-COMP:18002"/>
        <dbReference type="Rhea" id="RHEA-COMP:18003"/>
        <dbReference type="ChEBI" id="CHEBI:29033"/>
        <dbReference type="ChEBI" id="CHEBI:29034"/>
        <dbReference type="ChEBI" id="CHEBI:33751"/>
        <dbReference type="ChEBI" id="CHEBI:47402"/>
        <dbReference type="ChEBI" id="CHEBI:83228"/>
    </reaction>
</comment>
<sequence>MAIYDEIEIEDMEFDEVERIYYYPCPCGDKFFIPLDELLEGEDIATCPSCSLIIQIIYDPDKLPPLNKP</sequence>
<evidence type="ECO:0000256" key="3">
    <source>
        <dbReference type="ARBA" id="ARBA00023004"/>
    </source>
</evidence>
<protein>
    <recommendedName>
        <fullName evidence="6">Diphthamide biosynthesis protein 3</fullName>
    </recommendedName>
</protein>
<dbReference type="GO" id="GO:0017183">
    <property type="term" value="P:protein histidyl modification to diphthamide"/>
    <property type="evidence" value="ECO:0007669"/>
    <property type="project" value="InterPro"/>
</dbReference>
<accession>A0A024G7D6</accession>
<dbReference type="Proteomes" id="UP000053237">
    <property type="component" value="Unassembled WGS sequence"/>
</dbReference>
<evidence type="ECO:0000256" key="6">
    <source>
        <dbReference type="ARBA" id="ARBA00041070"/>
    </source>
</evidence>
<keyword evidence="2" id="KW-0479">Metal-binding</keyword>
<keyword evidence="10" id="KW-1185">Reference proteome</keyword>
<comment type="similarity">
    <text evidence="4">Belongs to the DPH3 family.</text>
</comment>
<dbReference type="InterPro" id="IPR036671">
    <property type="entry name" value="DPH_MB_sf"/>
</dbReference>
<gene>
    <name evidence="9" type="ORF">BN9_035700</name>
</gene>
<dbReference type="PROSITE" id="PS51074">
    <property type="entry name" value="DPH_MB"/>
    <property type="match status" value="1"/>
</dbReference>
<evidence type="ECO:0000256" key="2">
    <source>
        <dbReference type="ARBA" id="ARBA00022723"/>
    </source>
</evidence>
<reference evidence="9 10" key="1">
    <citation type="submission" date="2012-05" db="EMBL/GenBank/DDBJ databases">
        <title>Recombination and specialization in a pathogen metapopulation.</title>
        <authorList>
            <person name="Gardiner A."/>
            <person name="Kemen E."/>
            <person name="Schultz-Larsen T."/>
            <person name="MacLean D."/>
            <person name="Van Oosterhout C."/>
            <person name="Jones J.D.G."/>
        </authorList>
    </citation>
    <scope>NUCLEOTIDE SEQUENCE [LARGE SCALE GENOMIC DNA]</scope>
    <source>
        <strain evidence="9 10">Ac Nc2</strain>
    </source>
</reference>
<comment type="pathway">
    <text evidence="1">Protein modification; peptidyl-diphthamide biosynthesis.</text>
</comment>
<dbReference type="STRING" id="65357.A0A024G7D6"/>